<reference evidence="1 2" key="1">
    <citation type="submission" date="2018-05" db="EMBL/GenBank/DDBJ databases">
        <title>Genomic Encyclopedia of Type Strains, Phase IV (KMG-IV): sequencing the most valuable type-strain genomes for metagenomic binning, comparative biology and taxonomic classification.</title>
        <authorList>
            <person name="Goeker M."/>
        </authorList>
    </citation>
    <scope>NUCLEOTIDE SEQUENCE [LARGE SCALE GENOMIC DNA]</scope>
    <source>
        <strain evidence="1 2">DSM 29661</strain>
    </source>
</reference>
<dbReference type="EMBL" id="QJKI01000008">
    <property type="protein sequence ID" value="PXX79204.1"/>
    <property type="molecule type" value="Genomic_DNA"/>
</dbReference>
<gene>
    <name evidence="1" type="ORF">DFR34_10896</name>
</gene>
<keyword evidence="2" id="KW-1185">Reference proteome</keyword>
<dbReference type="Proteomes" id="UP000247555">
    <property type="component" value="Unassembled WGS sequence"/>
</dbReference>
<accession>A0A318KME3</accession>
<dbReference type="OrthoDB" id="9135873at2"/>
<evidence type="ECO:0000313" key="2">
    <source>
        <dbReference type="Proteomes" id="UP000247555"/>
    </source>
</evidence>
<comment type="caution">
    <text evidence="1">The sequence shown here is derived from an EMBL/GenBank/DDBJ whole genome shotgun (WGS) entry which is preliminary data.</text>
</comment>
<dbReference type="AlphaFoldDB" id="A0A318KME3"/>
<organism evidence="1 2">
    <name type="scientific">Rivihabitans pingtungensis</name>
    <dbReference type="NCBI Taxonomy" id="1054498"/>
    <lineage>
        <taxon>Bacteria</taxon>
        <taxon>Pseudomonadati</taxon>
        <taxon>Pseudomonadota</taxon>
        <taxon>Betaproteobacteria</taxon>
        <taxon>Neisseriales</taxon>
        <taxon>Aquaspirillaceae</taxon>
        <taxon>Rivihabitans</taxon>
    </lineage>
</organism>
<proteinExistence type="predicted"/>
<evidence type="ECO:0008006" key="3">
    <source>
        <dbReference type="Google" id="ProtNLM"/>
    </source>
</evidence>
<protein>
    <recommendedName>
        <fullName evidence="3">MORN repeat protein</fullName>
    </recommendedName>
</protein>
<name>A0A318KME3_9NEIS</name>
<sequence length="109" mass="12632">MKQNGIITNSETTTYYKNGKIHREDGPAIEWINGNKHWLLSDRLHRTDGPAIDLVETELGTVKKWSINGKYHREDGPAVEFGNGYKEWWIDGEQITEEEFNQIQESKQA</sequence>
<evidence type="ECO:0000313" key="1">
    <source>
        <dbReference type="EMBL" id="PXX79204.1"/>
    </source>
</evidence>